<accession>A0ACC1THE9</accession>
<proteinExistence type="predicted"/>
<protein>
    <submittedName>
        <fullName evidence="1">Uncharacterized protein</fullName>
    </submittedName>
</protein>
<organism evidence="1 2">
    <name type="scientific">Lentinula aff. lateritia</name>
    <dbReference type="NCBI Taxonomy" id="2804960"/>
    <lineage>
        <taxon>Eukaryota</taxon>
        <taxon>Fungi</taxon>
        <taxon>Dikarya</taxon>
        <taxon>Basidiomycota</taxon>
        <taxon>Agaricomycotina</taxon>
        <taxon>Agaricomycetes</taxon>
        <taxon>Agaricomycetidae</taxon>
        <taxon>Agaricales</taxon>
        <taxon>Marasmiineae</taxon>
        <taxon>Omphalotaceae</taxon>
        <taxon>Lentinula</taxon>
    </lineage>
</organism>
<reference evidence="1" key="1">
    <citation type="submission" date="2022-09" db="EMBL/GenBank/DDBJ databases">
        <title>A Global Phylogenomic Analysis of the Shiitake Genus Lentinula.</title>
        <authorList>
            <consortium name="DOE Joint Genome Institute"/>
            <person name="Sierra-Patev S."/>
            <person name="Min B."/>
            <person name="Naranjo-Ortiz M."/>
            <person name="Looney B."/>
            <person name="Konkel Z."/>
            <person name="Slot J.C."/>
            <person name="Sakamoto Y."/>
            <person name="Steenwyk J.L."/>
            <person name="Rokas A."/>
            <person name="Carro J."/>
            <person name="Camarero S."/>
            <person name="Ferreira P."/>
            <person name="Molpeceres G."/>
            <person name="Ruiz-Duenas F.J."/>
            <person name="Serrano A."/>
            <person name="Henrissat B."/>
            <person name="Drula E."/>
            <person name="Hughes K.W."/>
            <person name="Mata J.L."/>
            <person name="Ishikawa N.K."/>
            <person name="Vargas-Isla R."/>
            <person name="Ushijima S."/>
            <person name="Smith C.A."/>
            <person name="Ahrendt S."/>
            <person name="Andreopoulos W."/>
            <person name="He G."/>
            <person name="Labutti K."/>
            <person name="Lipzen A."/>
            <person name="Ng V."/>
            <person name="Riley R."/>
            <person name="Sandor L."/>
            <person name="Barry K."/>
            <person name="Martinez A.T."/>
            <person name="Xiao Y."/>
            <person name="Gibbons J.G."/>
            <person name="Terashima K."/>
            <person name="Grigoriev I.V."/>
            <person name="Hibbett D.S."/>
        </authorList>
    </citation>
    <scope>NUCLEOTIDE SEQUENCE</scope>
    <source>
        <strain evidence="1">TMI1499</strain>
    </source>
</reference>
<dbReference type="EMBL" id="MU796297">
    <property type="protein sequence ID" value="KAJ3804109.1"/>
    <property type="molecule type" value="Genomic_DNA"/>
</dbReference>
<dbReference type="Proteomes" id="UP001163835">
    <property type="component" value="Unassembled WGS sequence"/>
</dbReference>
<evidence type="ECO:0000313" key="1">
    <source>
        <dbReference type="EMBL" id="KAJ3804109.1"/>
    </source>
</evidence>
<gene>
    <name evidence="1" type="ORF">F5876DRAFT_70904</name>
</gene>
<evidence type="ECO:0000313" key="2">
    <source>
        <dbReference type="Proteomes" id="UP001163835"/>
    </source>
</evidence>
<name>A0ACC1THE9_9AGAR</name>
<keyword evidence="2" id="KW-1185">Reference proteome</keyword>
<sequence length="499" mass="54820">MVSRYKGTGTGPMQKGVCSKYTKLGLGNVTELLNSVKKTCSLGKILQYWYFARRCSQDIAYSRRFLELQGTPAHQSTWGIPLSTWRHYDAALHARTSSTSTLLELNMLDDQDTADADQQELRNFLSLQQGEAAVAAKRKCERSPLPVAGPSSRKVPSDGSKKCFRRRTPVEEAAPESPRRVRLVVPPVRLMAASTSTPVPPSRDLPMQGPSDLVQLATVAEAHSGLVQRVVSPPSARTPIKGAGQDLLSSKMPPTPHSTLVPHTLASHPYRAENQCLAARVCLLESQLADLQRENSSLTSGLRDTCFLRRGLDSDDLNVVVHNFRLALDYMQAARGVHGDLYMWSMSSIQWFFNNAVDEDEGLYRMVLDHSRFDNDGPFLTAAQHAGFAPPPDNSLEPPLHRRMLALSTALPHSTGVGMWDDIVPLFLPEQESPTSPSPPPPSPTLPPLFGSVANLAIDLTGDDDKLYEAEESRVERVSVMREVVDLPAGQGTVKEELL</sequence>
<comment type="caution">
    <text evidence="1">The sequence shown here is derived from an EMBL/GenBank/DDBJ whole genome shotgun (WGS) entry which is preliminary data.</text>
</comment>